<dbReference type="PANTHER" id="PTHR31286:SF99">
    <property type="entry name" value="DUF4283 DOMAIN-CONTAINING PROTEIN"/>
    <property type="match status" value="1"/>
</dbReference>
<evidence type="ECO:0000313" key="3">
    <source>
        <dbReference type="Proteomes" id="UP001151760"/>
    </source>
</evidence>
<evidence type="ECO:0000259" key="1">
    <source>
        <dbReference type="Pfam" id="PF14111"/>
    </source>
</evidence>
<dbReference type="Proteomes" id="UP001151760">
    <property type="component" value="Unassembled WGS sequence"/>
</dbReference>
<gene>
    <name evidence="2" type="ORF">Tco_0803790</name>
</gene>
<protein>
    <submittedName>
        <fullName evidence="2">Zinc knuckle CX2CX4HX4C containing protein</fullName>
    </submittedName>
</protein>
<reference evidence="2" key="1">
    <citation type="journal article" date="2022" name="Int. J. Mol. Sci.">
        <title>Draft Genome of Tanacetum Coccineum: Genomic Comparison of Closely Related Tanacetum-Family Plants.</title>
        <authorList>
            <person name="Yamashiro T."/>
            <person name="Shiraishi A."/>
            <person name="Nakayama K."/>
            <person name="Satake H."/>
        </authorList>
    </citation>
    <scope>NUCLEOTIDE SEQUENCE</scope>
</reference>
<proteinExistence type="predicted"/>
<name>A0ABQ5A6N3_9ASTR</name>
<dbReference type="EMBL" id="BQNB010011915">
    <property type="protein sequence ID" value="GJS96822.1"/>
    <property type="molecule type" value="Genomic_DNA"/>
</dbReference>
<organism evidence="2 3">
    <name type="scientific">Tanacetum coccineum</name>
    <dbReference type="NCBI Taxonomy" id="301880"/>
    <lineage>
        <taxon>Eukaryota</taxon>
        <taxon>Viridiplantae</taxon>
        <taxon>Streptophyta</taxon>
        <taxon>Embryophyta</taxon>
        <taxon>Tracheophyta</taxon>
        <taxon>Spermatophyta</taxon>
        <taxon>Magnoliopsida</taxon>
        <taxon>eudicotyledons</taxon>
        <taxon>Gunneridae</taxon>
        <taxon>Pentapetalae</taxon>
        <taxon>asterids</taxon>
        <taxon>campanulids</taxon>
        <taxon>Asterales</taxon>
        <taxon>Asteraceae</taxon>
        <taxon>Asteroideae</taxon>
        <taxon>Anthemideae</taxon>
        <taxon>Anthemidinae</taxon>
        <taxon>Tanacetum</taxon>
    </lineage>
</organism>
<accession>A0ABQ5A6N3</accession>
<sequence>MEGYGRKMEEVEDRILQMKGLGAENADVPQRRMASRVFENPSLGSDSNTSINDQVATIMEIHDVETLFGVKFTSQSDIYVFSMSIKEGKYADILSTMSIADIDAVVNAIKTIGKKFQDKVNKAASTQLRSNLMMSNSSPLVSLSTTISMPRELNSIDVAATFGVPLTTVGDLHKLINDIDAGKHYELLSGLTNDDCMETLDALGSICNSIQANHNNAYVNHCKVSHADDSINLNVDESTIPSDPIVQSVDINTKSTSYVGAAGASAKDQPNVNSNFRTLVVDPIFDGVNVSIPRKVVKKVSTRFEHTLYGYFMGKRMAFLVVEYYARNNWAKHRLKRIMMNSKGFFFFKFDSRAGLEAVLEGGPWLILKSSIIIKKWSMDTRLLKEELTRILLRIDLPI</sequence>
<evidence type="ECO:0000313" key="2">
    <source>
        <dbReference type="EMBL" id="GJS96822.1"/>
    </source>
</evidence>
<feature type="domain" description="DUF4283" evidence="1">
    <location>
        <begin position="303"/>
        <end position="381"/>
    </location>
</feature>
<keyword evidence="3" id="KW-1185">Reference proteome</keyword>
<reference evidence="2" key="2">
    <citation type="submission" date="2022-01" db="EMBL/GenBank/DDBJ databases">
        <authorList>
            <person name="Yamashiro T."/>
            <person name="Shiraishi A."/>
            <person name="Satake H."/>
            <person name="Nakayama K."/>
        </authorList>
    </citation>
    <scope>NUCLEOTIDE SEQUENCE</scope>
</reference>
<dbReference type="PANTHER" id="PTHR31286">
    <property type="entry name" value="GLYCINE-RICH CELL WALL STRUCTURAL PROTEIN 1.8-LIKE"/>
    <property type="match status" value="1"/>
</dbReference>
<dbReference type="InterPro" id="IPR025558">
    <property type="entry name" value="DUF4283"/>
</dbReference>
<comment type="caution">
    <text evidence="2">The sequence shown here is derived from an EMBL/GenBank/DDBJ whole genome shotgun (WGS) entry which is preliminary data.</text>
</comment>
<dbReference type="Pfam" id="PF14111">
    <property type="entry name" value="DUF4283"/>
    <property type="match status" value="1"/>
</dbReference>
<dbReference type="InterPro" id="IPR040256">
    <property type="entry name" value="At4g02000-like"/>
</dbReference>